<evidence type="ECO:0000256" key="12">
    <source>
        <dbReference type="PROSITE-ProRule" id="PRU00117"/>
    </source>
</evidence>
<dbReference type="Proteomes" id="UP000193411">
    <property type="component" value="Unassembled WGS sequence"/>
</dbReference>
<dbReference type="OrthoDB" id="6777263at2759"/>
<protein>
    <recommendedName>
        <fullName evidence="3 13">Branchpoint-bridging protein</fullName>
    </recommendedName>
</protein>
<dbReference type="PROSITE" id="PS50158">
    <property type="entry name" value="ZF_CCHC"/>
    <property type="match status" value="2"/>
</dbReference>
<evidence type="ECO:0000256" key="6">
    <source>
        <dbReference type="ARBA" id="ARBA00022771"/>
    </source>
</evidence>
<evidence type="ECO:0000256" key="1">
    <source>
        <dbReference type="ARBA" id="ARBA00004123"/>
    </source>
</evidence>
<feature type="region of interest" description="Disordered" evidence="14">
    <location>
        <begin position="335"/>
        <end position="442"/>
    </location>
</feature>
<feature type="region of interest" description="Disordered" evidence="14">
    <location>
        <begin position="1"/>
        <end position="43"/>
    </location>
</feature>
<dbReference type="Gene3D" id="6.10.140.1790">
    <property type="match status" value="1"/>
</dbReference>
<feature type="compositionally biased region" description="Low complexity" evidence="14">
    <location>
        <begin position="381"/>
        <end position="398"/>
    </location>
</feature>
<keyword evidence="6 11" id="KW-0863">Zinc-finger</keyword>
<evidence type="ECO:0000313" key="17">
    <source>
        <dbReference type="Proteomes" id="UP000193411"/>
    </source>
</evidence>
<evidence type="ECO:0000256" key="9">
    <source>
        <dbReference type="ARBA" id="ARBA00023187"/>
    </source>
</evidence>
<dbReference type="EMBL" id="MCFL01000007">
    <property type="protein sequence ID" value="ORZ38729.1"/>
    <property type="molecule type" value="Genomic_DNA"/>
</dbReference>
<dbReference type="FunFam" id="3.30.1370.10:FF:000024">
    <property type="entry name" value="Branchpoint-bridging protein-like protein"/>
    <property type="match status" value="1"/>
</dbReference>
<dbReference type="PROSITE" id="PS50084">
    <property type="entry name" value="KH_TYPE_1"/>
    <property type="match status" value="1"/>
</dbReference>
<dbReference type="Pfam" id="PF22675">
    <property type="entry name" value="KH-I_KHDC4-BBP"/>
    <property type="match status" value="1"/>
</dbReference>
<dbReference type="GO" id="GO:0005829">
    <property type="term" value="C:cytosol"/>
    <property type="evidence" value="ECO:0007669"/>
    <property type="project" value="UniProtKB-ARBA"/>
</dbReference>
<dbReference type="InterPro" id="IPR045071">
    <property type="entry name" value="BBP-like"/>
</dbReference>
<evidence type="ECO:0000313" key="16">
    <source>
        <dbReference type="EMBL" id="ORZ38729.1"/>
    </source>
</evidence>
<keyword evidence="4 13" id="KW-0507">mRNA processing</keyword>
<evidence type="ECO:0000256" key="7">
    <source>
        <dbReference type="ARBA" id="ARBA00022833"/>
    </source>
</evidence>
<dbReference type="InterPro" id="IPR004087">
    <property type="entry name" value="KH_dom"/>
</dbReference>
<keyword evidence="10 13" id="KW-0539">Nucleus</keyword>
<dbReference type="AlphaFoldDB" id="A0A1Y2HW41"/>
<comment type="similarity">
    <text evidence="2 13">Belongs to the BBP/SF1 family.</text>
</comment>
<dbReference type="GO" id="GO:0000243">
    <property type="term" value="C:commitment complex"/>
    <property type="evidence" value="ECO:0007669"/>
    <property type="project" value="UniProtKB-ARBA"/>
</dbReference>
<dbReference type="SUPFAM" id="SSF54791">
    <property type="entry name" value="Eukaryotic type KH-domain (KH-domain type I)"/>
    <property type="match status" value="1"/>
</dbReference>
<comment type="subcellular location">
    <subcellularLocation>
        <location evidence="1 13">Nucleus</location>
    </subcellularLocation>
</comment>
<dbReference type="GO" id="GO:0008270">
    <property type="term" value="F:zinc ion binding"/>
    <property type="evidence" value="ECO:0007669"/>
    <property type="project" value="UniProtKB-UniRule"/>
</dbReference>
<evidence type="ECO:0000256" key="14">
    <source>
        <dbReference type="SAM" id="MobiDB-lite"/>
    </source>
</evidence>
<feature type="compositionally biased region" description="Basic and acidic residues" evidence="14">
    <location>
        <begin position="412"/>
        <end position="427"/>
    </location>
</feature>
<evidence type="ECO:0000256" key="2">
    <source>
        <dbReference type="ARBA" id="ARBA00010382"/>
    </source>
</evidence>
<evidence type="ECO:0000259" key="15">
    <source>
        <dbReference type="PROSITE" id="PS50158"/>
    </source>
</evidence>
<dbReference type="STRING" id="765915.A0A1Y2HW41"/>
<dbReference type="GO" id="GO:0045131">
    <property type="term" value="F:pre-mRNA branch point binding"/>
    <property type="evidence" value="ECO:0007669"/>
    <property type="project" value="UniProtKB-UniRule"/>
</dbReference>
<dbReference type="PANTHER" id="PTHR11208:SF45">
    <property type="entry name" value="SPLICING FACTOR 1"/>
    <property type="match status" value="1"/>
</dbReference>
<keyword evidence="13" id="KW-0747">Spliceosome</keyword>
<evidence type="ECO:0000256" key="3">
    <source>
        <dbReference type="ARBA" id="ARBA00017984"/>
    </source>
</evidence>
<gene>
    <name evidence="16" type="ORF">BCR44DRAFT_48185</name>
</gene>
<organism evidence="16 17">
    <name type="scientific">Catenaria anguillulae PL171</name>
    <dbReference type="NCBI Taxonomy" id="765915"/>
    <lineage>
        <taxon>Eukaryota</taxon>
        <taxon>Fungi</taxon>
        <taxon>Fungi incertae sedis</taxon>
        <taxon>Blastocladiomycota</taxon>
        <taxon>Blastocladiomycetes</taxon>
        <taxon>Blastocladiales</taxon>
        <taxon>Catenariaceae</taxon>
        <taxon>Catenaria</taxon>
    </lineage>
</organism>
<dbReference type="Pfam" id="PF00098">
    <property type="entry name" value="zf-CCHC"/>
    <property type="match status" value="2"/>
</dbReference>
<keyword evidence="7 13" id="KW-0862">Zinc</keyword>
<evidence type="ECO:0000256" key="11">
    <source>
        <dbReference type="PROSITE-ProRule" id="PRU00047"/>
    </source>
</evidence>
<accession>A0A1Y2HW41</accession>
<feature type="domain" description="CCHC-type" evidence="15">
    <location>
        <begin position="265"/>
        <end position="280"/>
    </location>
</feature>
<dbReference type="CDD" id="cd02395">
    <property type="entry name" value="KH-I_BBP"/>
    <property type="match status" value="1"/>
</dbReference>
<dbReference type="SMART" id="SM00343">
    <property type="entry name" value="ZnF_C2HC"/>
    <property type="match status" value="2"/>
</dbReference>
<dbReference type="InterPro" id="IPR036612">
    <property type="entry name" value="KH_dom_type_1_sf"/>
</dbReference>
<dbReference type="Gene3D" id="3.30.1370.10">
    <property type="entry name" value="K Homology domain, type 1"/>
    <property type="match status" value="1"/>
</dbReference>
<evidence type="ECO:0000256" key="8">
    <source>
        <dbReference type="ARBA" id="ARBA00022884"/>
    </source>
</evidence>
<name>A0A1Y2HW41_9FUNG</name>
<feature type="compositionally biased region" description="Gly residues" evidence="14">
    <location>
        <begin position="366"/>
        <end position="380"/>
    </location>
</feature>
<evidence type="ECO:0000256" key="13">
    <source>
        <dbReference type="RuleBase" id="RU367126"/>
    </source>
</evidence>
<dbReference type="InterPro" id="IPR036875">
    <property type="entry name" value="Znf_CCHC_sf"/>
</dbReference>
<feature type="compositionally biased region" description="Gly residues" evidence="14">
    <location>
        <begin position="335"/>
        <end position="348"/>
    </location>
</feature>
<feature type="compositionally biased region" description="Low complexity" evidence="14">
    <location>
        <begin position="355"/>
        <end position="365"/>
    </location>
</feature>
<feature type="domain" description="CCHC-type" evidence="15">
    <location>
        <begin position="290"/>
        <end position="303"/>
    </location>
</feature>
<keyword evidence="5 13" id="KW-0479">Metal-binding</keyword>
<dbReference type="Gene3D" id="4.10.60.10">
    <property type="entry name" value="Zinc finger, CCHC-type"/>
    <property type="match status" value="1"/>
</dbReference>
<reference evidence="16 17" key="1">
    <citation type="submission" date="2016-07" db="EMBL/GenBank/DDBJ databases">
        <title>Pervasive Adenine N6-methylation of Active Genes in Fungi.</title>
        <authorList>
            <consortium name="DOE Joint Genome Institute"/>
            <person name="Mondo S.J."/>
            <person name="Dannebaum R.O."/>
            <person name="Kuo R.C."/>
            <person name="Labutti K."/>
            <person name="Haridas S."/>
            <person name="Kuo A."/>
            <person name="Salamov A."/>
            <person name="Ahrendt S.R."/>
            <person name="Lipzen A."/>
            <person name="Sullivan W."/>
            <person name="Andreopoulos W.B."/>
            <person name="Clum A."/>
            <person name="Lindquist E."/>
            <person name="Daum C."/>
            <person name="Ramamoorthy G.K."/>
            <person name="Gryganskyi A."/>
            <person name="Culley D."/>
            <person name="Magnuson J.K."/>
            <person name="James T.Y."/>
            <person name="O'Malley M.A."/>
            <person name="Stajich J.E."/>
            <person name="Spatafora J.W."/>
            <person name="Visel A."/>
            <person name="Grigoriev I.V."/>
        </authorList>
    </citation>
    <scope>NUCLEOTIDE SEQUENCE [LARGE SCALE GENOMIC DNA]</scope>
    <source>
        <strain evidence="16 17">PL171</strain>
    </source>
</reference>
<comment type="function">
    <text evidence="13">Necessary for the splicing of pre-mRNA. Has a role in the recognition of the branch site (5'-UACUAAC-3'), the pyrimidine tract and the 3'-splice site at the 3'-end of introns.</text>
</comment>
<sequence length="526" mass="55913">MTDTAHGHSAIGLGHSHMAPDHDRGRSLAKKSSKWGEPNRHGLPETLNLDALTSDQIALFSVHVRIDEIGRLLRTPADYIPATPDRSPSPEPFYGADGKRVNTREFRYRKRLEDERHKLVAMATAIDPKYHPPTEYRRPTKLQEKIYIPVREFPSINFIGLLLGPRGSTLKQMEADSGAKIAIRGKGSVKEGKGAPTSYQNQEEDLHCVITGETEAKVKAGCDMVNRIIETASTVPEAQNELKRQQLRDLAALNGTLRDDENQVCQNCGALGHKRYQCPERSNFTNTVICRICGNAGHFARDCMMRNNPEAMAEVKQRETQMDQEYAQLMAQLGAGGAPADGGAGGDGTGDRDAGGAAPWAAAGGARSGGGGGGGGGLRFGGSDDAGGADAGGPAPWARGGGEGHFHHRDREHRDRYDARHGADYHRGAPGGDHYDGNGAAADGGSIPPWAAGGGSAAPASAPAATPAAAAAAPAQDLTAAAYAAFTATYGHDPAYLAMAPEVQQTYWQQFYYAYYAQHAQGGQPQ</sequence>
<keyword evidence="9 13" id="KW-0508">mRNA splicing</keyword>
<evidence type="ECO:0000256" key="10">
    <source>
        <dbReference type="ARBA" id="ARBA00023242"/>
    </source>
</evidence>
<dbReference type="GO" id="GO:0048024">
    <property type="term" value="P:regulation of mRNA splicing, via spliceosome"/>
    <property type="evidence" value="ECO:0007669"/>
    <property type="project" value="TreeGrafter"/>
</dbReference>
<keyword evidence="8 12" id="KW-0694">RNA-binding</keyword>
<comment type="caution">
    <text evidence="16">The sequence shown here is derived from an EMBL/GenBank/DDBJ whole genome shotgun (WGS) entry which is preliminary data.</text>
</comment>
<keyword evidence="17" id="KW-1185">Reference proteome</keyword>
<evidence type="ECO:0000256" key="4">
    <source>
        <dbReference type="ARBA" id="ARBA00022664"/>
    </source>
</evidence>
<dbReference type="SUPFAM" id="SSF57756">
    <property type="entry name" value="Retrovirus zinc finger-like domains"/>
    <property type="match status" value="1"/>
</dbReference>
<dbReference type="InterPro" id="IPR032570">
    <property type="entry name" value="SF1-HH"/>
</dbReference>
<dbReference type="PANTHER" id="PTHR11208">
    <property type="entry name" value="RNA-BINDING PROTEIN RELATED"/>
    <property type="match status" value="1"/>
</dbReference>
<dbReference type="Pfam" id="PF16275">
    <property type="entry name" value="SF1-HH"/>
    <property type="match status" value="1"/>
</dbReference>
<proteinExistence type="inferred from homology"/>
<dbReference type="InterPro" id="IPR001878">
    <property type="entry name" value="Znf_CCHC"/>
</dbReference>
<evidence type="ECO:0000256" key="5">
    <source>
        <dbReference type="ARBA" id="ARBA00022723"/>
    </source>
</evidence>
<dbReference type="InterPro" id="IPR055256">
    <property type="entry name" value="KH_1_KHDC4/BBP-like"/>
</dbReference>
<dbReference type="SMART" id="SM00322">
    <property type="entry name" value="KH"/>
    <property type="match status" value="1"/>
</dbReference>
<dbReference type="GO" id="GO:0003729">
    <property type="term" value="F:mRNA binding"/>
    <property type="evidence" value="ECO:0007669"/>
    <property type="project" value="TreeGrafter"/>
</dbReference>
<dbReference type="GO" id="GO:0000398">
    <property type="term" value="P:mRNA splicing, via spliceosome"/>
    <property type="evidence" value="ECO:0007669"/>
    <property type="project" value="UniProtKB-UniRule"/>
</dbReference>
<dbReference type="InterPro" id="IPR047086">
    <property type="entry name" value="SF1-HH_sf"/>
</dbReference>